<dbReference type="Pfam" id="PF00497">
    <property type="entry name" value="SBP_bac_3"/>
    <property type="match status" value="1"/>
</dbReference>
<dbReference type="SMART" id="SM00062">
    <property type="entry name" value="PBPb"/>
    <property type="match status" value="1"/>
</dbReference>
<dbReference type="FunFam" id="3.30.70.270:FF:000001">
    <property type="entry name" value="Diguanylate cyclase domain protein"/>
    <property type="match status" value="1"/>
</dbReference>
<keyword evidence="1" id="KW-0812">Transmembrane</keyword>
<dbReference type="RefSeq" id="WP_121586579.1">
    <property type="nucleotide sequence ID" value="NZ_RCHT01000007.1"/>
</dbReference>
<dbReference type="Pfam" id="PF00990">
    <property type="entry name" value="GGDEF"/>
    <property type="match status" value="1"/>
</dbReference>
<dbReference type="InterPro" id="IPR001638">
    <property type="entry name" value="Solute-binding_3/MltF_N"/>
</dbReference>
<dbReference type="EMBL" id="RCHT01000007">
    <property type="protein sequence ID" value="RLL12080.1"/>
    <property type="molecule type" value="Genomic_DNA"/>
</dbReference>
<keyword evidence="1" id="KW-0472">Membrane</keyword>
<dbReference type="InterPro" id="IPR029787">
    <property type="entry name" value="Nucleotide_cyclase"/>
</dbReference>
<dbReference type="PANTHER" id="PTHR45138">
    <property type="entry name" value="REGULATORY COMPONENTS OF SENSORY TRANSDUCTION SYSTEM"/>
    <property type="match status" value="1"/>
</dbReference>
<dbReference type="Gene3D" id="3.30.70.270">
    <property type="match status" value="1"/>
</dbReference>
<keyword evidence="1" id="KW-1133">Transmembrane helix</keyword>
<dbReference type="GO" id="GO:0052621">
    <property type="term" value="F:diguanylate cyclase activity"/>
    <property type="evidence" value="ECO:0007669"/>
    <property type="project" value="TreeGrafter"/>
</dbReference>
<dbReference type="NCBIfam" id="TIGR00254">
    <property type="entry name" value="GGDEF"/>
    <property type="match status" value="1"/>
</dbReference>
<dbReference type="SUPFAM" id="SSF55073">
    <property type="entry name" value="Nucleotide cyclase"/>
    <property type="match status" value="1"/>
</dbReference>
<evidence type="ECO:0000313" key="3">
    <source>
        <dbReference type="EMBL" id="RLL12080.1"/>
    </source>
</evidence>
<keyword evidence="4" id="KW-1185">Reference proteome</keyword>
<protein>
    <submittedName>
        <fullName evidence="3">Diguanylate cyclase</fullName>
    </submittedName>
</protein>
<dbReference type="PROSITE" id="PS50887">
    <property type="entry name" value="GGDEF"/>
    <property type="match status" value="1"/>
</dbReference>
<comment type="caution">
    <text evidence="3">The sequence shown here is derived from an EMBL/GenBank/DDBJ whole genome shotgun (WGS) entry which is preliminary data.</text>
</comment>
<dbReference type="SMART" id="SM00267">
    <property type="entry name" value="GGDEF"/>
    <property type="match status" value="1"/>
</dbReference>
<feature type="domain" description="GGDEF" evidence="2">
    <location>
        <begin position="430"/>
        <end position="560"/>
    </location>
</feature>
<dbReference type="Gene3D" id="3.40.190.10">
    <property type="entry name" value="Periplasmic binding protein-like II"/>
    <property type="match status" value="2"/>
</dbReference>
<feature type="transmembrane region" description="Helical" evidence="1">
    <location>
        <begin position="246"/>
        <end position="265"/>
    </location>
</feature>
<sequence>MTARPIRRNAQTPDRNGKIFYTSTTSLSHISKRTGELDGISVDLLRLISDKTGLAFELVPVDSPEELYSLAEQGGIDLAAGIPYDYDLARERHLSMTRPYISSQYLLMMKEGSSEETIKGKRLALTTASPYRGETVGQVVRYTKVADCIRAVESGEADYTYVDAYMAQYFINQPQFRDLKLIPQTYEPRRLCYGVVKPAPQELLSILNKAIMTLSSAEIQGVINQNTIQKQPFSFRAVLMANPVESVAAIVVVSLAVIAVLLLSLRRRVRASREAALELKKHFRVYALVNEYFFEYSYRNNTMFVSDPSKDGGEPDLLRYDYSVRPESAREAQRRKAFLEVVRSREDGVHELYIECIDGMSHWLRIALETVYDGDEPAYALGRINVIDEERQEKDQLMERAQLDSLTHVFNSEACQTHVRASLSRMREGERGALLLIDIDYFKQINDTYGHMQGDEALGQIAALLRSSFRADDIVGRPGGDEFLVYLPRIKNREFLYNKCAALCSRARSLPLAEGGRITISVGAALSRAGDNYAALYQAADEALYDAKKAGRDQFAVAEREERA</sequence>
<dbReference type="GO" id="GO:1902201">
    <property type="term" value="P:negative regulation of bacterial-type flagellum-dependent cell motility"/>
    <property type="evidence" value="ECO:0007669"/>
    <property type="project" value="TreeGrafter"/>
</dbReference>
<reference evidence="3 4" key="1">
    <citation type="submission" date="2018-10" db="EMBL/GenBank/DDBJ databases">
        <title>Anaerotruncus faecis sp. nov., isolated from human feces.</title>
        <authorList>
            <person name="Wang Y.-J."/>
        </authorList>
    </citation>
    <scope>NUCLEOTIDE SEQUENCE [LARGE SCALE GENOMIC DNA]</scope>
    <source>
        <strain evidence="3 4">22A2-44</strain>
    </source>
</reference>
<accession>A0A498D1G6</accession>
<organism evidence="3 4">
    <name type="scientific">Anaerotruncus massiliensis</name>
    <name type="common">ex Liu et al. 2021</name>
    <dbReference type="NCBI Taxonomy" id="2321404"/>
    <lineage>
        <taxon>Bacteria</taxon>
        <taxon>Bacillati</taxon>
        <taxon>Bacillota</taxon>
        <taxon>Clostridia</taxon>
        <taxon>Eubacteriales</taxon>
        <taxon>Oscillospiraceae</taxon>
        <taxon>Anaerotruncus</taxon>
    </lineage>
</organism>
<dbReference type="PANTHER" id="PTHR45138:SF9">
    <property type="entry name" value="DIGUANYLATE CYCLASE DGCM-RELATED"/>
    <property type="match status" value="1"/>
</dbReference>
<evidence type="ECO:0000256" key="1">
    <source>
        <dbReference type="SAM" id="Phobius"/>
    </source>
</evidence>
<evidence type="ECO:0000313" key="4">
    <source>
        <dbReference type="Proteomes" id="UP000276301"/>
    </source>
</evidence>
<dbReference type="CDD" id="cd01949">
    <property type="entry name" value="GGDEF"/>
    <property type="match status" value="1"/>
</dbReference>
<dbReference type="InterPro" id="IPR000160">
    <property type="entry name" value="GGDEF_dom"/>
</dbReference>
<dbReference type="GO" id="GO:0043709">
    <property type="term" value="P:cell adhesion involved in single-species biofilm formation"/>
    <property type="evidence" value="ECO:0007669"/>
    <property type="project" value="TreeGrafter"/>
</dbReference>
<dbReference type="GO" id="GO:0005886">
    <property type="term" value="C:plasma membrane"/>
    <property type="evidence" value="ECO:0007669"/>
    <property type="project" value="TreeGrafter"/>
</dbReference>
<evidence type="ECO:0000259" key="2">
    <source>
        <dbReference type="PROSITE" id="PS50887"/>
    </source>
</evidence>
<proteinExistence type="predicted"/>
<dbReference type="AlphaFoldDB" id="A0A498D1G6"/>
<dbReference type="InterPro" id="IPR050469">
    <property type="entry name" value="Diguanylate_Cyclase"/>
</dbReference>
<dbReference type="InterPro" id="IPR043128">
    <property type="entry name" value="Rev_trsase/Diguanyl_cyclase"/>
</dbReference>
<gene>
    <name evidence="3" type="ORF">D4A47_05995</name>
</gene>
<dbReference type="Proteomes" id="UP000276301">
    <property type="component" value="Unassembled WGS sequence"/>
</dbReference>
<dbReference type="CDD" id="cd01007">
    <property type="entry name" value="PBP2_BvgS_HisK_like"/>
    <property type="match status" value="1"/>
</dbReference>
<name>A0A498D1G6_9FIRM</name>
<dbReference type="SUPFAM" id="SSF53850">
    <property type="entry name" value="Periplasmic binding protein-like II"/>
    <property type="match status" value="1"/>
</dbReference>